<dbReference type="InterPro" id="IPR056884">
    <property type="entry name" value="NPHP3-like_N"/>
</dbReference>
<dbReference type="Proteomes" id="UP000248961">
    <property type="component" value="Unassembled WGS sequence"/>
</dbReference>
<dbReference type="OrthoDB" id="674604at2759"/>
<dbReference type="GeneID" id="37205210"/>
<feature type="domain" description="NWD NACHT-NTPase N-terminal" evidence="2">
    <location>
        <begin position="4"/>
        <end position="144"/>
    </location>
</feature>
<protein>
    <recommendedName>
        <fullName evidence="6">NACHT domain-containing protein</fullName>
    </recommendedName>
</protein>
<accession>A0A395HYG7</accession>
<keyword evidence="1" id="KW-0677">Repeat</keyword>
<dbReference type="Pfam" id="PF17100">
    <property type="entry name" value="NACHT_N"/>
    <property type="match status" value="1"/>
</dbReference>
<dbReference type="Gene3D" id="3.40.50.300">
    <property type="entry name" value="P-loop containing nucleotide triphosphate hydrolases"/>
    <property type="match status" value="1"/>
</dbReference>
<dbReference type="SUPFAM" id="SSF52540">
    <property type="entry name" value="P-loop containing nucleoside triphosphate hydrolases"/>
    <property type="match status" value="1"/>
</dbReference>
<evidence type="ECO:0000313" key="4">
    <source>
        <dbReference type="EMBL" id="RAL12495.1"/>
    </source>
</evidence>
<dbReference type="Pfam" id="PF24883">
    <property type="entry name" value="NPHP3_N"/>
    <property type="match status" value="1"/>
</dbReference>
<proteinExistence type="predicted"/>
<reference evidence="4 5" key="1">
    <citation type="submission" date="2018-02" db="EMBL/GenBank/DDBJ databases">
        <title>The genomes of Aspergillus section Nigri reveals drivers in fungal speciation.</title>
        <authorList>
            <consortium name="DOE Joint Genome Institute"/>
            <person name="Vesth T.C."/>
            <person name="Nybo J."/>
            <person name="Theobald S."/>
            <person name="Brandl J."/>
            <person name="Frisvad J.C."/>
            <person name="Nielsen K.F."/>
            <person name="Lyhne E.K."/>
            <person name="Kogle M.E."/>
            <person name="Kuo A."/>
            <person name="Riley R."/>
            <person name="Clum A."/>
            <person name="Nolan M."/>
            <person name="Lipzen A."/>
            <person name="Salamov A."/>
            <person name="Henrissat B."/>
            <person name="Wiebenga A."/>
            <person name="De vries R.P."/>
            <person name="Grigoriev I.V."/>
            <person name="Mortensen U.H."/>
            <person name="Andersen M.R."/>
            <person name="Baker S.E."/>
        </authorList>
    </citation>
    <scope>NUCLEOTIDE SEQUENCE [LARGE SCALE GENOMIC DNA]</scope>
    <source>
        <strain evidence="4 5">CBS 101889</strain>
    </source>
</reference>
<dbReference type="PANTHER" id="PTHR10039:SF14">
    <property type="entry name" value="NACHT DOMAIN-CONTAINING PROTEIN"/>
    <property type="match status" value="1"/>
</dbReference>
<dbReference type="RefSeq" id="XP_025551649.1">
    <property type="nucleotide sequence ID" value="XM_025700921.1"/>
</dbReference>
<name>A0A395HYG7_ASPHC</name>
<dbReference type="InterPro" id="IPR027417">
    <property type="entry name" value="P-loop_NTPase"/>
</dbReference>
<evidence type="ECO:0000256" key="1">
    <source>
        <dbReference type="ARBA" id="ARBA00022737"/>
    </source>
</evidence>
<dbReference type="AlphaFoldDB" id="A0A395HYG7"/>
<feature type="domain" description="Nephrocystin 3-like N-terminal" evidence="3">
    <location>
        <begin position="240"/>
        <end position="391"/>
    </location>
</feature>
<evidence type="ECO:0000313" key="5">
    <source>
        <dbReference type="Proteomes" id="UP000248961"/>
    </source>
</evidence>
<dbReference type="VEuPathDB" id="FungiDB:BO97DRAFT_58145"/>
<evidence type="ECO:0008006" key="6">
    <source>
        <dbReference type="Google" id="ProtNLM"/>
    </source>
</evidence>
<evidence type="ECO:0000259" key="2">
    <source>
        <dbReference type="Pfam" id="PF17100"/>
    </source>
</evidence>
<dbReference type="EMBL" id="KZ824283">
    <property type="protein sequence ID" value="RAL12495.1"/>
    <property type="molecule type" value="Genomic_DNA"/>
</dbReference>
<organism evidence="4 5">
    <name type="scientific">Aspergillus homomorphus (strain CBS 101889)</name>
    <dbReference type="NCBI Taxonomy" id="1450537"/>
    <lineage>
        <taxon>Eukaryota</taxon>
        <taxon>Fungi</taxon>
        <taxon>Dikarya</taxon>
        <taxon>Ascomycota</taxon>
        <taxon>Pezizomycotina</taxon>
        <taxon>Eurotiomycetes</taxon>
        <taxon>Eurotiomycetidae</taxon>
        <taxon>Eurotiales</taxon>
        <taxon>Aspergillaceae</taxon>
        <taxon>Aspergillus</taxon>
        <taxon>Aspergillus subgen. Circumdati</taxon>
    </lineage>
</organism>
<dbReference type="PANTHER" id="PTHR10039">
    <property type="entry name" value="AMELOGENIN"/>
    <property type="match status" value="1"/>
</dbReference>
<gene>
    <name evidence="4" type="ORF">BO97DRAFT_58145</name>
</gene>
<dbReference type="InterPro" id="IPR031359">
    <property type="entry name" value="NACHT_N"/>
</dbReference>
<evidence type="ECO:0000259" key="3">
    <source>
        <dbReference type="Pfam" id="PF24883"/>
    </source>
</evidence>
<keyword evidence="5" id="KW-1185">Reference proteome</keyword>
<sequence>MKVCETILRYDSLITAAVAAEPHASLAWGSVAAFLPILSTTLSQTDDALNNLSAISALLVRFRAIEVIYDLSEHPEEKFAASKYIQDLHGQLRTQTIDMYTRILEYQIELIGHYSRNQFQRVVKDIAVPSQGIGIFSAIQKNEADANNTLRILDSGAIAGMDRQLSLLGEDIQKVRDMILKVNEAVLDVAQNEFIRQLPWATCAGFNEGLGGMVPPSCHENTRRDILEIIRCWGEDGGGEQKCIFWLSGMAGTGKSTIARTVARIFHGNAHLGASFFFSKGQEDRTNSERFFSTLAHDLATKVPGFDACLYQAVPKHEDMRTKSLKDQWEFLILNPLQSLGSRLLVPVQLVVVIDALDECKGTEAVPHIVSLLLEANSLQRIRLKILVTSRNEKHIVQSLDGNPDVTHLSLEEGVGARNIEHDISVYIRHELDRIAQSARLKELEGWPLSKKLQVWPKENQTQELVRWSGKLFIAAATACKFLDDTDFPIDRLSRFLEAKRTTGSGTDALDDMYRHLLRSASSERDEDELIRLFPIVVGAILVSKEPISVFDMKRLLELEVGQITFILGRLKSVLIVPHDVTAPVRLFHLSFRDFLVDEKRCLDKNLLIDERKANARSFQNCLKHISSRLKKDMCGLHQPGTLFSEIDQNRVTQYIPHVVQYACQYWASHLKDAGPSSSETGMWIEASGFLKEHLLHWIEALALLERVDDAVNATAILKNLALISSGSVEYGLDCLVHEQAEYRPSSLYR</sequence>
<dbReference type="STRING" id="1450537.A0A395HYG7"/>